<accession>A0A4Y6PRG1</accession>
<dbReference type="InterPro" id="IPR004014">
    <property type="entry name" value="ATPase_P-typ_cation-transptr_N"/>
</dbReference>
<dbReference type="SUPFAM" id="SSF81653">
    <property type="entry name" value="Calcium ATPase, transduction domain A"/>
    <property type="match status" value="1"/>
</dbReference>
<accession>A0A5B8Y3Q1</accession>
<dbReference type="Pfam" id="PF13246">
    <property type="entry name" value="Cation_ATPase"/>
    <property type="match status" value="1"/>
</dbReference>
<dbReference type="GO" id="GO:0016887">
    <property type="term" value="F:ATP hydrolysis activity"/>
    <property type="evidence" value="ECO:0007669"/>
    <property type="project" value="InterPro"/>
</dbReference>
<dbReference type="SUPFAM" id="SSF56784">
    <property type="entry name" value="HAD-like"/>
    <property type="match status" value="1"/>
</dbReference>
<dbReference type="GO" id="GO:1902600">
    <property type="term" value="P:proton transmembrane transport"/>
    <property type="evidence" value="ECO:0007669"/>
    <property type="project" value="TreeGrafter"/>
</dbReference>
<dbReference type="Gene3D" id="1.20.1110.10">
    <property type="entry name" value="Calcium-transporting ATPase, transmembrane domain"/>
    <property type="match status" value="1"/>
</dbReference>
<dbReference type="PANTHER" id="PTHR43294:SF20">
    <property type="entry name" value="P-TYPE ATPASE"/>
    <property type="match status" value="1"/>
</dbReference>
<feature type="domain" description="Cation-transporting P-type ATPase N-terminal" evidence="12">
    <location>
        <begin position="11"/>
        <end position="85"/>
    </location>
</feature>
<dbReference type="InterPro" id="IPR008250">
    <property type="entry name" value="ATPase_P-typ_transduc_dom_A_sf"/>
</dbReference>
<evidence type="ECO:0000256" key="5">
    <source>
        <dbReference type="ARBA" id="ARBA00022741"/>
    </source>
</evidence>
<evidence type="ECO:0000256" key="4">
    <source>
        <dbReference type="ARBA" id="ARBA00022692"/>
    </source>
</evidence>
<dbReference type="InterPro" id="IPR036412">
    <property type="entry name" value="HAD-like_sf"/>
</dbReference>
<feature type="transmembrane region" description="Helical" evidence="11">
    <location>
        <begin position="874"/>
        <end position="891"/>
    </location>
</feature>
<feature type="transmembrane region" description="Helical" evidence="11">
    <location>
        <begin position="65"/>
        <end position="84"/>
    </location>
</feature>
<keyword evidence="7" id="KW-0460">Magnesium</keyword>
<evidence type="ECO:0000256" key="1">
    <source>
        <dbReference type="ARBA" id="ARBA00004127"/>
    </source>
</evidence>
<dbReference type="InterPro" id="IPR023299">
    <property type="entry name" value="ATPase_P-typ_cyto_dom_N"/>
</dbReference>
<keyword evidence="9 11" id="KW-1133">Transmembrane helix</keyword>
<evidence type="ECO:0000259" key="12">
    <source>
        <dbReference type="SMART" id="SM00831"/>
    </source>
</evidence>
<dbReference type="InterPro" id="IPR001757">
    <property type="entry name" value="P_typ_ATPase"/>
</dbReference>
<feature type="transmembrane region" description="Helical" evidence="11">
    <location>
        <begin position="696"/>
        <end position="718"/>
    </location>
</feature>
<feature type="transmembrane region" description="Helical" evidence="11">
    <location>
        <begin position="253"/>
        <end position="270"/>
    </location>
</feature>
<feature type="transmembrane region" description="Helical" evidence="11">
    <location>
        <begin position="730"/>
        <end position="748"/>
    </location>
</feature>
<dbReference type="SMART" id="SM00831">
    <property type="entry name" value="Cation_ATPase_N"/>
    <property type="match status" value="1"/>
</dbReference>
<dbReference type="SFLD" id="SFLDS00003">
    <property type="entry name" value="Haloacid_Dehalogenase"/>
    <property type="match status" value="1"/>
</dbReference>
<feature type="transmembrane region" description="Helical" evidence="11">
    <location>
        <begin position="775"/>
        <end position="797"/>
    </location>
</feature>
<dbReference type="AlphaFoldDB" id="A0A4Y6PRG1"/>
<dbReference type="GO" id="GO:1990573">
    <property type="term" value="P:potassium ion import across plasma membrane"/>
    <property type="evidence" value="ECO:0007669"/>
    <property type="project" value="TreeGrafter"/>
</dbReference>
<evidence type="ECO:0000256" key="10">
    <source>
        <dbReference type="ARBA" id="ARBA00023136"/>
    </source>
</evidence>
<dbReference type="FunFam" id="2.70.150.10:FF:000160">
    <property type="entry name" value="Sarcoplasmic/endoplasmic reticulum calcium ATPase 1"/>
    <property type="match status" value="1"/>
</dbReference>
<evidence type="ECO:0000256" key="6">
    <source>
        <dbReference type="ARBA" id="ARBA00022840"/>
    </source>
</evidence>
<keyword evidence="14" id="KW-1185">Reference proteome</keyword>
<dbReference type="GO" id="GO:0005886">
    <property type="term" value="C:plasma membrane"/>
    <property type="evidence" value="ECO:0007669"/>
    <property type="project" value="TreeGrafter"/>
</dbReference>
<protein>
    <submittedName>
        <fullName evidence="13">Cation-transporting P-type ATPase</fullName>
    </submittedName>
</protein>
<dbReference type="Gene3D" id="2.70.150.10">
    <property type="entry name" value="Calcium-transporting ATPase, cytoplasmic transduction domain A"/>
    <property type="match status" value="1"/>
</dbReference>
<dbReference type="OrthoDB" id="9763278at2"/>
<feature type="transmembrane region" description="Helical" evidence="11">
    <location>
        <begin position="841"/>
        <end position="862"/>
    </location>
</feature>
<dbReference type="GO" id="GO:0036376">
    <property type="term" value="P:sodium ion export across plasma membrane"/>
    <property type="evidence" value="ECO:0007669"/>
    <property type="project" value="TreeGrafter"/>
</dbReference>
<dbReference type="PRINTS" id="PR00120">
    <property type="entry name" value="HATPASE"/>
</dbReference>
<sequence length="893" mass="96145">MGEPRVQLPKQPWSQSSDDVLENLDVVAERGLSSKEAMRRHDAFGANVLETARPKSVWRVLYNQFESLVVLLLLGAAVAAFAFGEYVEGVAIGVVIFINTAIGFFMELRAVRSMEALRTMAQTSSRVRRDAEAGMLPARELVPGDIVELQAGDVVSADMRLVGSQNLQVDESVLTGESVPVEKQDAPIAADAVLGDRTNMLFKGTAITRGQAQAVVTATGMATELGRITELVQHAQKHETPLEERIDTLARKLVWVCLVLAGLIALIGFLQQRPTLQVIGTAIALAVATIPEGLPIVATIALARGMFRMARRNALVRNLAAVETLGSTSIVLTDKTGTLTENRMTVDGYVTPAGAPRATFAQGAATFAQDSTPVDIEQNPPLKAALEIGMLCNGAEHATEGDPDSPLVGDPVEIGLLQVATAAGFNREELRRAYPETREESFDATVKMMGTFHKVDGRYRVAVKGAPEAVLRSCTQVMTPGGQVEALSDDGRADWLVRADDLAQRGLRVLALAEKWVDDDAVAPYEGLVFVGLVAFIDPPRDDVRDAIAECHGAGIRVVMVTGDHPATALHIAQQLQMADETSEAVTGAELRRWDKTATASPARLVDAPVFARVSPEQKLDLVELHKRQGAVVAMTGDGVNDAPALTRADIGIAMGQRGTQVAREASDMVLQDDAFSTIVHAVEQGRIIFDNIRKFVVYLLSCNISELFVIAVASLFFADLPLPITPLQILFLNLVTDVFPALALGLGEGERGILSRPPRDPAESVLTREHWLRIFGWGSVITLVVLGVYASALYQLDLGPEMAVTMSFLTLALAQLWHVFNMRGAGSSRLKNDITKNRWVWGAIALCIVLTLAAVYIPPLAEVLDVVPPTLEQWAIVVGASLVPAVLGVIRK</sequence>
<evidence type="ECO:0000256" key="11">
    <source>
        <dbReference type="SAM" id="Phobius"/>
    </source>
</evidence>
<dbReference type="GO" id="GO:0005524">
    <property type="term" value="F:ATP binding"/>
    <property type="evidence" value="ECO:0007669"/>
    <property type="project" value="UniProtKB-KW"/>
</dbReference>
<dbReference type="GO" id="GO:0006883">
    <property type="term" value="P:intracellular sodium ion homeostasis"/>
    <property type="evidence" value="ECO:0007669"/>
    <property type="project" value="TreeGrafter"/>
</dbReference>
<dbReference type="SUPFAM" id="SSF81665">
    <property type="entry name" value="Calcium ATPase, transmembrane domain M"/>
    <property type="match status" value="1"/>
</dbReference>
<dbReference type="InterPro" id="IPR050510">
    <property type="entry name" value="Cation_transp_ATPase_P-type"/>
</dbReference>
<evidence type="ECO:0000256" key="9">
    <source>
        <dbReference type="ARBA" id="ARBA00022989"/>
    </source>
</evidence>
<evidence type="ECO:0000256" key="7">
    <source>
        <dbReference type="ARBA" id="ARBA00022842"/>
    </source>
</evidence>
<keyword evidence="10 11" id="KW-0472">Membrane</keyword>
<dbReference type="Pfam" id="PF00690">
    <property type="entry name" value="Cation_ATPase_N"/>
    <property type="match status" value="1"/>
</dbReference>
<dbReference type="GO" id="GO:0030007">
    <property type="term" value="P:intracellular potassium ion homeostasis"/>
    <property type="evidence" value="ECO:0007669"/>
    <property type="project" value="TreeGrafter"/>
</dbReference>
<comment type="similarity">
    <text evidence="2">Belongs to the cation transport ATPase (P-type) (TC 3.A.3) family. Type IIA subfamily.</text>
</comment>
<organism evidence="13 14">
    <name type="scientific">Persicimonas caeni</name>
    <dbReference type="NCBI Taxonomy" id="2292766"/>
    <lineage>
        <taxon>Bacteria</taxon>
        <taxon>Deltaproteobacteria</taxon>
        <taxon>Bradymonadales</taxon>
        <taxon>Bradymonadaceae</taxon>
        <taxon>Persicimonas</taxon>
    </lineage>
</organism>
<dbReference type="InterPro" id="IPR018303">
    <property type="entry name" value="ATPase_P-typ_P_site"/>
</dbReference>
<evidence type="ECO:0000313" key="14">
    <source>
        <dbReference type="Proteomes" id="UP000315995"/>
    </source>
</evidence>
<evidence type="ECO:0000256" key="8">
    <source>
        <dbReference type="ARBA" id="ARBA00022967"/>
    </source>
</evidence>
<dbReference type="Gene3D" id="3.40.1110.10">
    <property type="entry name" value="Calcium-transporting ATPase, cytoplasmic domain N"/>
    <property type="match status" value="1"/>
</dbReference>
<proteinExistence type="inferred from homology"/>
<feature type="transmembrane region" description="Helical" evidence="11">
    <location>
        <begin position="276"/>
        <end position="303"/>
    </location>
</feature>
<dbReference type="PANTHER" id="PTHR43294">
    <property type="entry name" value="SODIUM/POTASSIUM-TRANSPORTING ATPASE SUBUNIT ALPHA"/>
    <property type="match status" value="1"/>
</dbReference>
<name>A0A4Y6PRG1_PERCE</name>
<dbReference type="PROSITE" id="PS00154">
    <property type="entry name" value="ATPASE_E1_E2"/>
    <property type="match status" value="1"/>
</dbReference>
<dbReference type="SFLD" id="SFLDF00027">
    <property type="entry name" value="p-type_atpase"/>
    <property type="match status" value="1"/>
</dbReference>
<keyword evidence="4 11" id="KW-0812">Transmembrane</keyword>
<feature type="transmembrane region" description="Helical" evidence="11">
    <location>
        <begin position="90"/>
        <end position="108"/>
    </location>
</feature>
<evidence type="ECO:0000313" key="13">
    <source>
        <dbReference type="EMBL" id="QDG50607.1"/>
    </source>
</evidence>
<evidence type="ECO:0000256" key="3">
    <source>
        <dbReference type="ARBA" id="ARBA00022553"/>
    </source>
</evidence>
<dbReference type="PRINTS" id="PR00119">
    <property type="entry name" value="CATATPASE"/>
</dbReference>
<reference evidence="13 14" key="1">
    <citation type="submission" date="2019-06" db="EMBL/GenBank/DDBJ databases">
        <title>Persicimonas caeni gen. nov., sp. nov., a predatory bacterium isolated from solar saltern.</title>
        <authorList>
            <person name="Wang S."/>
        </authorList>
    </citation>
    <scope>NUCLEOTIDE SEQUENCE [LARGE SCALE GENOMIC DNA]</scope>
    <source>
        <strain evidence="13 14">YN101</strain>
    </source>
</reference>
<dbReference type="SFLD" id="SFLDG00002">
    <property type="entry name" value="C1.7:_P-type_atpase_like"/>
    <property type="match status" value="1"/>
</dbReference>
<dbReference type="InterPro" id="IPR023214">
    <property type="entry name" value="HAD_sf"/>
</dbReference>
<gene>
    <name evidence="13" type="ORF">FIV42_07635</name>
</gene>
<dbReference type="GO" id="GO:0012505">
    <property type="term" value="C:endomembrane system"/>
    <property type="evidence" value="ECO:0007669"/>
    <property type="project" value="UniProtKB-SubCell"/>
</dbReference>
<dbReference type="Pfam" id="PF00122">
    <property type="entry name" value="E1-E2_ATPase"/>
    <property type="match status" value="1"/>
</dbReference>
<dbReference type="InterPro" id="IPR023298">
    <property type="entry name" value="ATPase_P-typ_TM_dom_sf"/>
</dbReference>
<dbReference type="Proteomes" id="UP000315995">
    <property type="component" value="Chromosome"/>
</dbReference>
<dbReference type="Gene3D" id="3.40.50.1000">
    <property type="entry name" value="HAD superfamily/HAD-like"/>
    <property type="match status" value="1"/>
</dbReference>
<feature type="transmembrane region" description="Helical" evidence="11">
    <location>
        <begin position="803"/>
        <end position="821"/>
    </location>
</feature>
<dbReference type="GO" id="GO:0005391">
    <property type="term" value="F:P-type sodium:potassium-exchanging transporter activity"/>
    <property type="evidence" value="ECO:0007669"/>
    <property type="project" value="TreeGrafter"/>
</dbReference>
<dbReference type="InterPro" id="IPR059000">
    <property type="entry name" value="ATPase_P-type_domA"/>
</dbReference>
<dbReference type="EMBL" id="CP041186">
    <property type="protein sequence ID" value="QDG50607.1"/>
    <property type="molecule type" value="Genomic_DNA"/>
</dbReference>
<keyword evidence="8" id="KW-1278">Translocase</keyword>
<keyword evidence="3" id="KW-0597">Phosphoprotein</keyword>
<dbReference type="NCBIfam" id="TIGR01494">
    <property type="entry name" value="ATPase_P-type"/>
    <property type="match status" value="2"/>
</dbReference>
<keyword evidence="5" id="KW-0547">Nucleotide-binding</keyword>
<dbReference type="SUPFAM" id="SSF81660">
    <property type="entry name" value="Metal cation-transporting ATPase, ATP-binding domain N"/>
    <property type="match status" value="1"/>
</dbReference>
<dbReference type="Pfam" id="PF00689">
    <property type="entry name" value="Cation_ATPase_C"/>
    <property type="match status" value="1"/>
</dbReference>
<evidence type="ECO:0000256" key="2">
    <source>
        <dbReference type="ARBA" id="ARBA00005675"/>
    </source>
</evidence>
<keyword evidence="6" id="KW-0067">ATP-binding</keyword>
<dbReference type="InterPro" id="IPR044492">
    <property type="entry name" value="P_typ_ATPase_HD_dom"/>
</dbReference>
<dbReference type="InterPro" id="IPR006068">
    <property type="entry name" value="ATPase_P-typ_cation-transptr_C"/>
</dbReference>
<comment type="subcellular location">
    <subcellularLocation>
        <location evidence="1">Endomembrane system</location>
        <topology evidence="1">Multi-pass membrane protein</topology>
    </subcellularLocation>
</comment>